<dbReference type="EMBL" id="JACRTC010000001">
    <property type="protein sequence ID" value="MBC8569614.1"/>
    <property type="molecule type" value="Genomic_DNA"/>
</dbReference>
<evidence type="ECO:0000313" key="4">
    <source>
        <dbReference type="Proteomes" id="UP000660861"/>
    </source>
</evidence>
<dbReference type="InterPro" id="IPR050807">
    <property type="entry name" value="TransReg_Diox_bact_type"/>
</dbReference>
<dbReference type="Proteomes" id="UP000660861">
    <property type="component" value="Unassembled WGS sequence"/>
</dbReference>
<dbReference type="Pfam" id="PF12844">
    <property type="entry name" value="HTH_19"/>
    <property type="match status" value="1"/>
</dbReference>
<reference evidence="3" key="1">
    <citation type="submission" date="2020-08" db="EMBL/GenBank/DDBJ databases">
        <title>Genome public.</title>
        <authorList>
            <person name="Liu C."/>
            <person name="Sun Q."/>
        </authorList>
    </citation>
    <scope>NUCLEOTIDE SEQUENCE</scope>
    <source>
        <strain evidence="3">NSJ-54</strain>
    </source>
</reference>
<dbReference type="SMART" id="SM00530">
    <property type="entry name" value="HTH_XRE"/>
    <property type="match status" value="1"/>
</dbReference>
<name>A0A926EC25_9FIRM</name>
<comment type="caution">
    <text evidence="3">The sequence shown here is derived from an EMBL/GenBank/DDBJ whole genome shotgun (WGS) entry which is preliminary data.</text>
</comment>
<protein>
    <submittedName>
        <fullName evidence="3">Helix-turn-helix transcriptional regulator</fullName>
    </submittedName>
</protein>
<dbReference type="PROSITE" id="PS50943">
    <property type="entry name" value="HTH_CROC1"/>
    <property type="match status" value="1"/>
</dbReference>
<dbReference type="Pfam" id="PF07883">
    <property type="entry name" value="Cupin_2"/>
    <property type="match status" value="1"/>
</dbReference>
<feature type="domain" description="HTH cro/C1-type" evidence="2">
    <location>
        <begin position="12"/>
        <end position="66"/>
    </location>
</feature>
<dbReference type="CDD" id="cd02209">
    <property type="entry name" value="cupin_XRE_C"/>
    <property type="match status" value="1"/>
</dbReference>
<evidence type="ECO:0000313" key="3">
    <source>
        <dbReference type="EMBL" id="MBC8569614.1"/>
    </source>
</evidence>
<dbReference type="GO" id="GO:0003700">
    <property type="term" value="F:DNA-binding transcription factor activity"/>
    <property type="evidence" value="ECO:0007669"/>
    <property type="project" value="TreeGrafter"/>
</dbReference>
<dbReference type="InterPro" id="IPR014710">
    <property type="entry name" value="RmlC-like_jellyroll"/>
</dbReference>
<dbReference type="InterPro" id="IPR011051">
    <property type="entry name" value="RmlC_Cupin_sf"/>
</dbReference>
<organism evidence="3 4">
    <name type="scientific">Zongyangia hominis</name>
    <dbReference type="NCBI Taxonomy" id="2763677"/>
    <lineage>
        <taxon>Bacteria</taxon>
        <taxon>Bacillati</taxon>
        <taxon>Bacillota</taxon>
        <taxon>Clostridia</taxon>
        <taxon>Eubacteriales</taxon>
        <taxon>Oscillospiraceae</taxon>
        <taxon>Zongyangia</taxon>
    </lineage>
</organism>
<dbReference type="RefSeq" id="WP_262396709.1">
    <property type="nucleotide sequence ID" value="NZ_JACRTC010000001.1"/>
</dbReference>
<keyword evidence="4" id="KW-1185">Reference proteome</keyword>
<gene>
    <name evidence="3" type="ORF">H8709_02095</name>
</gene>
<dbReference type="SUPFAM" id="SSF51182">
    <property type="entry name" value="RmlC-like cupins"/>
    <property type="match status" value="1"/>
</dbReference>
<dbReference type="InterPro" id="IPR001387">
    <property type="entry name" value="Cro/C1-type_HTH"/>
</dbReference>
<dbReference type="PANTHER" id="PTHR46797:SF19">
    <property type="entry name" value="BLL2473 PROTEIN"/>
    <property type="match status" value="1"/>
</dbReference>
<dbReference type="GO" id="GO:0005829">
    <property type="term" value="C:cytosol"/>
    <property type="evidence" value="ECO:0007669"/>
    <property type="project" value="TreeGrafter"/>
</dbReference>
<evidence type="ECO:0000259" key="2">
    <source>
        <dbReference type="PROSITE" id="PS50943"/>
    </source>
</evidence>
<evidence type="ECO:0000256" key="1">
    <source>
        <dbReference type="ARBA" id="ARBA00023125"/>
    </source>
</evidence>
<dbReference type="InterPro" id="IPR013096">
    <property type="entry name" value="Cupin_2"/>
</dbReference>
<dbReference type="SUPFAM" id="SSF47413">
    <property type="entry name" value="lambda repressor-like DNA-binding domains"/>
    <property type="match status" value="1"/>
</dbReference>
<dbReference type="Gene3D" id="2.60.120.10">
    <property type="entry name" value="Jelly Rolls"/>
    <property type="match status" value="1"/>
</dbReference>
<sequence length="192" mass="21561">METQIFEIAERIKTLRDIMGFSVEQMAEGTGVTAEEYADMEAGKSDFSFTFLYKCAEMFGVDIVEILTGDRPKLSFYSITRSGKGLPIKRRKGFNYQHMASRFRSKVAEPFLVTAPYFEEEQTAPIKLSTHEGQEFDYIISGSLKVAMEDHIEVLHEGDAIYYDSGHGHGMIATGGKECVFLAVVLKKGDQE</sequence>
<dbReference type="Gene3D" id="1.10.260.40">
    <property type="entry name" value="lambda repressor-like DNA-binding domains"/>
    <property type="match status" value="1"/>
</dbReference>
<accession>A0A926EC25</accession>
<dbReference type="InterPro" id="IPR010982">
    <property type="entry name" value="Lambda_DNA-bd_dom_sf"/>
</dbReference>
<dbReference type="CDD" id="cd00093">
    <property type="entry name" value="HTH_XRE"/>
    <property type="match status" value="1"/>
</dbReference>
<dbReference type="AlphaFoldDB" id="A0A926EC25"/>
<dbReference type="GO" id="GO:0003677">
    <property type="term" value="F:DNA binding"/>
    <property type="evidence" value="ECO:0007669"/>
    <property type="project" value="UniProtKB-KW"/>
</dbReference>
<keyword evidence="1" id="KW-0238">DNA-binding</keyword>
<proteinExistence type="predicted"/>
<dbReference type="PANTHER" id="PTHR46797">
    <property type="entry name" value="HTH-TYPE TRANSCRIPTIONAL REGULATOR"/>
    <property type="match status" value="1"/>
</dbReference>